<accession>A0A066Z1A2</accession>
<dbReference type="HOGENOM" id="CLU_1747196_0_0_11"/>
<dbReference type="EMBL" id="JNBY01000043">
    <property type="protein sequence ID" value="KDN87252.1"/>
    <property type="molecule type" value="Genomic_DNA"/>
</dbReference>
<feature type="region of interest" description="Disordered" evidence="1">
    <location>
        <begin position="119"/>
        <end position="149"/>
    </location>
</feature>
<organism evidence="2 3">
    <name type="scientific">Kitasatospora cheerisanensis KCTC 2395</name>
    <dbReference type="NCBI Taxonomy" id="1348663"/>
    <lineage>
        <taxon>Bacteria</taxon>
        <taxon>Bacillati</taxon>
        <taxon>Actinomycetota</taxon>
        <taxon>Actinomycetes</taxon>
        <taxon>Kitasatosporales</taxon>
        <taxon>Streptomycetaceae</taxon>
        <taxon>Kitasatospora</taxon>
    </lineage>
</organism>
<gene>
    <name evidence="2" type="ORF">KCH_09690</name>
</gene>
<keyword evidence="3" id="KW-1185">Reference proteome</keyword>
<comment type="caution">
    <text evidence="2">The sequence shown here is derived from an EMBL/GenBank/DDBJ whole genome shotgun (WGS) entry which is preliminary data.</text>
</comment>
<protein>
    <submittedName>
        <fullName evidence="2">Uncharacterized protein</fullName>
    </submittedName>
</protein>
<evidence type="ECO:0000313" key="3">
    <source>
        <dbReference type="Proteomes" id="UP000027178"/>
    </source>
</evidence>
<dbReference type="Proteomes" id="UP000027178">
    <property type="component" value="Unassembled WGS sequence"/>
</dbReference>
<sequence length="149" mass="15444">MSAPHRARQVLLRAVRGGGQPRGNGGEQHVLARQQVGQHPPQAGAVTVEVLLTPAAALVLDGRRLRGPAGRDVPVGGGAEADRLRVVPAQGEFDAGADDLQRGVVLAAGVPAVGAGRRVGEQRRQYGAAVRRGGRAGAGRRRGRRRRAG</sequence>
<reference evidence="2 3" key="1">
    <citation type="submission" date="2014-05" db="EMBL/GenBank/DDBJ databases">
        <title>Draft Genome Sequence of Kitasatospora cheerisanensis KCTC 2395.</title>
        <authorList>
            <person name="Nam D.H."/>
        </authorList>
    </citation>
    <scope>NUCLEOTIDE SEQUENCE [LARGE SCALE GENOMIC DNA]</scope>
    <source>
        <strain evidence="2 3">KCTC 2395</strain>
    </source>
</reference>
<name>A0A066Z1A2_9ACTN</name>
<dbReference type="AlphaFoldDB" id="A0A066Z1A2"/>
<evidence type="ECO:0000313" key="2">
    <source>
        <dbReference type="EMBL" id="KDN87252.1"/>
    </source>
</evidence>
<evidence type="ECO:0000256" key="1">
    <source>
        <dbReference type="SAM" id="MobiDB-lite"/>
    </source>
</evidence>
<proteinExistence type="predicted"/>
<feature type="compositionally biased region" description="Basic residues" evidence="1">
    <location>
        <begin position="132"/>
        <end position="149"/>
    </location>
</feature>